<dbReference type="EMBL" id="VRMN01000014">
    <property type="protein sequence ID" value="KAA8491356.1"/>
    <property type="molecule type" value="Genomic_DNA"/>
</dbReference>
<evidence type="ECO:0008006" key="12">
    <source>
        <dbReference type="Google" id="ProtNLM"/>
    </source>
</evidence>
<evidence type="ECO:0000256" key="8">
    <source>
        <dbReference type="SAM" id="MobiDB-lite"/>
    </source>
</evidence>
<evidence type="ECO:0000256" key="6">
    <source>
        <dbReference type="ARBA" id="ARBA00023128"/>
    </source>
</evidence>
<feature type="compositionally biased region" description="Polar residues" evidence="8">
    <location>
        <begin position="66"/>
        <end position="76"/>
    </location>
</feature>
<evidence type="ECO:0000256" key="1">
    <source>
        <dbReference type="ARBA" id="ARBA00004173"/>
    </source>
</evidence>
<evidence type="ECO:0000313" key="11">
    <source>
        <dbReference type="Proteomes" id="UP000324585"/>
    </source>
</evidence>
<dbReference type="OrthoDB" id="889336at2759"/>
<keyword evidence="6" id="KW-0496">Mitochondrion</keyword>
<reference evidence="11" key="1">
    <citation type="journal article" date="2019" name="Nat. Commun.">
        <title>Expansion of phycobilisome linker gene families in mesophilic red algae.</title>
        <authorList>
            <person name="Lee J."/>
            <person name="Kim D."/>
            <person name="Bhattacharya D."/>
            <person name="Yoon H.S."/>
        </authorList>
    </citation>
    <scope>NUCLEOTIDE SEQUENCE [LARGE SCALE GENOMIC DNA]</scope>
    <source>
        <strain evidence="11">CCMP 1328</strain>
    </source>
</reference>
<keyword evidence="11" id="KW-1185">Reference proteome</keyword>
<dbReference type="GO" id="GO:0005739">
    <property type="term" value="C:mitochondrion"/>
    <property type="evidence" value="ECO:0007669"/>
    <property type="project" value="UniProtKB-SubCell"/>
</dbReference>
<dbReference type="GO" id="GO:0016020">
    <property type="term" value="C:membrane"/>
    <property type="evidence" value="ECO:0007669"/>
    <property type="project" value="UniProtKB-SubCell"/>
</dbReference>
<dbReference type="Proteomes" id="UP000324585">
    <property type="component" value="Unassembled WGS sequence"/>
</dbReference>
<keyword evidence="3 9" id="KW-0812">Transmembrane</keyword>
<comment type="caution">
    <text evidence="10">The sequence shown here is derived from an EMBL/GenBank/DDBJ whole genome shotgun (WGS) entry which is preliminary data.</text>
</comment>
<protein>
    <recommendedName>
        <fullName evidence="12">DUF1640 domain-containing protein</fullName>
    </recommendedName>
</protein>
<name>A0A5J4YIR3_PORPP</name>
<evidence type="ECO:0000313" key="10">
    <source>
        <dbReference type="EMBL" id="KAA8491356.1"/>
    </source>
</evidence>
<evidence type="ECO:0000256" key="7">
    <source>
        <dbReference type="ARBA" id="ARBA00023136"/>
    </source>
</evidence>
<evidence type="ECO:0000256" key="2">
    <source>
        <dbReference type="ARBA" id="ARBA00004370"/>
    </source>
</evidence>
<dbReference type="Pfam" id="PF07798">
    <property type="entry name" value="CCDC90-like"/>
    <property type="match status" value="1"/>
</dbReference>
<dbReference type="Gene3D" id="1.20.5.340">
    <property type="match status" value="1"/>
</dbReference>
<sequence length="337" mass="35165">MWRRARSSLLSRGSNALRARFVHADGARTRSAVDSDAARAASVRSGPSATSSPAPQAQKSGAGAGTAQQKTSQTEQRLSDIALEARSLAKEVEVEAHSRAAAVSQGQHGFEGGSGSGVGGPSVGVGSAFGAGAGSSSGPLAANTPGASMGVSHGLSPTLGGSFPFDTYRVVTRLRQAGFSEQQADTVSGILVALARDCLRANSDTLATKSDFAHLRSELQILEKADFSVLKSDLHLAERKQAESIANVYTEMERIENRVIKWVIGATGTAIALVLGFIRLLAPPSSSTPPQHEKQQQRRRQQQQQQNSSHHAIGGESAANHNNSKNPSTESLAGDPI</sequence>
<keyword evidence="7 9" id="KW-0472">Membrane</keyword>
<proteinExistence type="predicted"/>
<evidence type="ECO:0000256" key="5">
    <source>
        <dbReference type="ARBA" id="ARBA00023054"/>
    </source>
</evidence>
<comment type="subcellular location">
    <subcellularLocation>
        <location evidence="2">Membrane</location>
    </subcellularLocation>
    <subcellularLocation>
        <location evidence="1">Mitochondrion</location>
    </subcellularLocation>
</comment>
<evidence type="ECO:0000256" key="4">
    <source>
        <dbReference type="ARBA" id="ARBA00022989"/>
    </source>
</evidence>
<evidence type="ECO:0000256" key="3">
    <source>
        <dbReference type="ARBA" id="ARBA00022692"/>
    </source>
</evidence>
<accession>A0A5J4YIR3</accession>
<feature type="compositionally biased region" description="Basic and acidic residues" evidence="8">
    <location>
        <begin position="26"/>
        <end position="37"/>
    </location>
</feature>
<dbReference type="AlphaFoldDB" id="A0A5J4YIR3"/>
<feature type="compositionally biased region" description="Gly residues" evidence="8">
    <location>
        <begin position="109"/>
        <end position="118"/>
    </location>
</feature>
<keyword evidence="4 9" id="KW-1133">Transmembrane helix</keyword>
<feature type="region of interest" description="Disordered" evidence="8">
    <location>
        <begin position="99"/>
        <end position="118"/>
    </location>
</feature>
<feature type="region of interest" description="Disordered" evidence="8">
    <location>
        <begin position="284"/>
        <end position="337"/>
    </location>
</feature>
<feature type="compositionally biased region" description="Polar residues" evidence="8">
    <location>
        <begin position="319"/>
        <end position="331"/>
    </location>
</feature>
<organism evidence="10 11">
    <name type="scientific">Porphyridium purpureum</name>
    <name type="common">Red alga</name>
    <name type="synonym">Porphyridium cruentum</name>
    <dbReference type="NCBI Taxonomy" id="35688"/>
    <lineage>
        <taxon>Eukaryota</taxon>
        <taxon>Rhodophyta</taxon>
        <taxon>Bangiophyceae</taxon>
        <taxon>Porphyridiales</taxon>
        <taxon>Porphyridiaceae</taxon>
        <taxon>Porphyridium</taxon>
    </lineage>
</organism>
<feature type="transmembrane region" description="Helical" evidence="9">
    <location>
        <begin position="262"/>
        <end position="282"/>
    </location>
</feature>
<evidence type="ECO:0000256" key="9">
    <source>
        <dbReference type="SAM" id="Phobius"/>
    </source>
</evidence>
<keyword evidence="5" id="KW-0175">Coiled coil</keyword>
<gene>
    <name evidence="10" type="ORF">FVE85_7777</name>
</gene>
<dbReference type="InterPro" id="IPR024461">
    <property type="entry name" value="CCDC90-like"/>
</dbReference>
<feature type="compositionally biased region" description="Polar residues" evidence="8">
    <location>
        <begin position="47"/>
        <end position="59"/>
    </location>
</feature>
<feature type="region of interest" description="Disordered" evidence="8">
    <location>
        <begin position="26"/>
        <end position="77"/>
    </location>
</feature>